<dbReference type="OrthoDB" id="5870696at2"/>
<keyword evidence="5" id="KW-1185">Reference proteome</keyword>
<feature type="active site" description="Proton acceptor" evidence="3">
    <location>
        <position position="104"/>
    </location>
</feature>
<dbReference type="GO" id="GO:0006014">
    <property type="term" value="P:D-ribose metabolic process"/>
    <property type="evidence" value="ECO:0007669"/>
    <property type="project" value="TreeGrafter"/>
</dbReference>
<comment type="function">
    <text evidence="3">Catalyzes the reversible conversion of ribose-5-phosphate to ribulose 5-phosphate.</text>
</comment>
<comment type="catalytic activity">
    <reaction evidence="1 3">
        <text>aldehydo-D-ribose 5-phosphate = D-ribulose 5-phosphate</text>
        <dbReference type="Rhea" id="RHEA:14657"/>
        <dbReference type="ChEBI" id="CHEBI:58121"/>
        <dbReference type="ChEBI" id="CHEBI:58273"/>
        <dbReference type="EC" id="5.3.1.6"/>
    </reaction>
</comment>
<protein>
    <recommendedName>
        <fullName evidence="3">Ribose-5-phosphate isomerase A</fullName>
        <ecNumber evidence="3">5.3.1.6</ecNumber>
    </recommendedName>
    <alternativeName>
        <fullName evidence="3">Phosphoriboisomerase A</fullName>
        <shortName evidence="3">PRI</shortName>
    </alternativeName>
</protein>
<proteinExistence type="inferred from homology"/>
<evidence type="ECO:0000256" key="3">
    <source>
        <dbReference type="HAMAP-Rule" id="MF_00170"/>
    </source>
</evidence>
<dbReference type="PANTHER" id="PTHR11934:SF0">
    <property type="entry name" value="RIBOSE-5-PHOSPHATE ISOMERASE"/>
    <property type="match status" value="1"/>
</dbReference>
<dbReference type="GO" id="GO:0004751">
    <property type="term" value="F:ribose-5-phosphate isomerase activity"/>
    <property type="evidence" value="ECO:0007669"/>
    <property type="project" value="UniProtKB-UniRule"/>
</dbReference>
<accession>A0A1A9HZ26</accession>
<dbReference type="FunFam" id="3.40.50.1360:FF:000001">
    <property type="entry name" value="Ribose-5-phosphate isomerase A"/>
    <property type="match status" value="1"/>
</dbReference>
<dbReference type="Pfam" id="PF06026">
    <property type="entry name" value="Rib_5-P_isom_A"/>
    <property type="match status" value="1"/>
</dbReference>
<feature type="binding site" evidence="3">
    <location>
        <begin position="95"/>
        <end position="98"/>
    </location>
    <ligand>
        <name>substrate</name>
    </ligand>
</feature>
<dbReference type="InterPro" id="IPR020672">
    <property type="entry name" value="Ribose5P_isomerase_typA_subgr"/>
</dbReference>
<dbReference type="SUPFAM" id="SSF100950">
    <property type="entry name" value="NagB/RpiA/CoA transferase-like"/>
    <property type="match status" value="1"/>
</dbReference>
<dbReference type="STRING" id="1176587.A8C56_00935"/>
<evidence type="ECO:0000256" key="1">
    <source>
        <dbReference type="ARBA" id="ARBA00001713"/>
    </source>
</evidence>
<feature type="binding site" evidence="3">
    <location>
        <begin position="82"/>
        <end position="85"/>
    </location>
    <ligand>
        <name>substrate</name>
    </ligand>
</feature>
<dbReference type="Gene3D" id="3.40.50.1360">
    <property type="match status" value="1"/>
</dbReference>
<dbReference type="EMBL" id="CP015772">
    <property type="protein sequence ID" value="ANH79730.1"/>
    <property type="molecule type" value="Genomic_DNA"/>
</dbReference>
<organism evidence="4 5">
    <name type="scientific">Niabella ginsenosidivorans</name>
    <dbReference type="NCBI Taxonomy" id="1176587"/>
    <lineage>
        <taxon>Bacteria</taxon>
        <taxon>Pseudomonadati</taxon>
        <taxon>Bacteroidota</taxon>
        <taxon>Chitinophagia</taxon>
        <taxon>Chitinophagales</taxon>
        <taxon>Chitinophagaceae</taxon>
        <taxon>Niabella</taxon>
    </lineage>
</organism>
<name>A0A1A9HZ26_9BACT</name>
<dbReference type="NCBIfam" id="NF001924">
    <property type="entry name" value="PRK00702.1"/>
    <property type="match status" value="1"/>
</dbReference>
<dbReference type="UniPathway" id="UPA00115">
    <property type="reaction ID" value="UER00412"/>
</dbReference>
<evidence type="ECO:0000256" key="2">
    <source>
        <dbReference type="ARBA" id="ARBA00023235"/>
    </source>
</evidence>
<dbReference type="HAMAP" id="MF_00170">
    <property type="entry name" value="Rib_5P_isom_A"/>
    <property type="match status" value="1"/>
</dbReference>
<comment type="similarity">
    <text evidence="3">Belongs to the ribose 5-phosphate isomerase family.</text>
</comment>
<dbReference type="KEGG" id="nia:A8C56_00935"/>
<evidence type="ECO:0000313" key="5">
    <source>
        <dbReference type="Proteomes" id="UP000077667"/>
    </source>
</evidence>
<comment type="subunit">
    <text evidence="3">Homodimer.</text>
</comment>
<feature type="binding site" evidence="3">
    <location>
        <begin position="27"/>
        <end position="30"/>
    </location>
    <ligand>
        <name>substrate</name>
    </ligand>
</feature>
<dbReference type="SUPFAM" id="SSF75445">
    <property type="entry name" value="D-ribose-5-phosphate isomerase (RpiA), lid domain"/>
    <property type="match status" value="1"/>
</dbReference>
<dbReference type="Proteomes" id="UP000077667">
    <property type="component" value="Chromosome"/>
</dbReference>
<dbReference type="GO" id="GO:0009052">
    <property type="term" value="P:pentose-phosphate shunt, non-oxidative branch"/>
    <property type="evidence" value="ECO:0007669"/>
    <property type="project" value="UniProtKB-UniRule"/>
</dbReference>
<dbReference type="InterPro" id="IPR004788">
    <property type="entry name" value="Ribose5P_isomerase_type_A"/>
</dbReference>
<dbReference type="GO" id="GO:0005829">
    <property type="term" value="C:cytosol"/>
    <property type="evidence" value="ECO:0007669"/>
    <property type="project" value="TreeGrafter"/>
</dbReference>
<dbReference type="RefSeq" id="WP_067750878.1">
    <property type="nucleotide sequence ID" value="NZ_CP015772.1"/>
</dbReference>
<keyword evidence="2 3" id="KW-0413">Isomerase</keyword>
<gene>
    <name evidence="3" type="primary">rpiA</name>
    <name evidence="4" type="ORF">A8C56_00935</name>
</gene>
<dbReference type="InterPro" id="IPR037171">
    <property type="entry name" value="NagB/RpiA_transferase-like"/>
</dbReference>
<dbReference type="AlphaFoldDB" id="A0A1A9HZ26"/>
<dbReference type="Gene3D" id="3.30.70.260">
    <property type="match status" value="1"/>
</dbReference>
<comment type="pathway">
    <text evidence="3">Carbohydrate degradation; pentose phosphate pathway; D-ribose 5-phosphate from D-ribulose 5-phosphate (non-oxidative stage): step 1/1.</text>
</comment>
<dbReference type="PANTHER" id="PTHR11934">
    <property type="entry name" value="RIBOSE-5-PHOSPHATE ISOMERASE"/>
    <property type="match status" value="1"/>
</dbReference>
<dbReference type="NCBIfam" id="TIGR00021">
    <property type="entry name" value="rpiA"/>
    <property type="match status" value="1"/>
</dbReference>
<sequence length="223" mass="23878">MNEQEKKNAALKAVTYIKEGQIIGLGTGSTAYFAIQSVGEMVKEGLTIKAIPTSEETKKMAAALAIPLADINEVTAIDITIDGADEFDSKLQLIKGGGGALLREKIVASITQQQIIIADSSKQVEKLGAFKVPVEVIPFASNAVARKLSALNGRAVLRNRNGQVYLTDQHNYILDVDFGLIDDPAALAKELDHITGVVEHGLFIDLASMVICGKGNVVTIYQR</sequence>
<dbReference type="CDD" id="cd01398">
    <property type="entry name" value="RPI_A"/>
    <property type="match status" value="1"/>
</dbReference>
<dbReference type="EC" id="5.3.1.6" evidence="3"/>
<feature type="binding site" evidence="3">
    <location>
        <position position="122"/>
    </location>
    <ligand>
        <name>substrate</name>
    </ligand>
</feature>
<reference evidence="4 5" key="1">
    <citation type="submission" date="2016-05" db="EMBL/GenBank/DDBJ databases">
        <title>Niabella ginsenosidivorans BS26 whole genome sequencing.</title>
        <authorList>
            <person name="Im W.T."/>
            <person name="Siddiqi M.Z."/>
        </authorList>
    </citation>
    <scope>NUCLEOTIDE SEQUENCE [LARGE SCALE GENOMIC DNA]</scope>
    <source>
        <strain evidence="4 5">BS26</strain>
    </source>
</reference>
<evidence type="ECO:0000313" key="4">
    <source>
        <dbReference type="EMBL" id="ANH79730.1"/>
    </source>
</evidence>